<organism evidence="3 4">
    <name type="scientific">Candidatus Uhrbacteria bacterium GW2011_GWD2_52_7</name>
    <dbReference type="NCBI Taxonomy" id="1618989"/>
    <lineage>
        <taxon>Bacteria</taxon>
        <taxon>Candidatus Uhriibacteriota</taxon>
    </lineage>
</organism>
<proteinExistence type="predicted"/>
<dbReference type="CDD" id="cd10911">
    <property type="entry name" value="PIN_LabA"/>
    <property type="match status" value="1"/>
</dbReference>
<comment type="caution">
    <text evidence="3">The sequence shown here is derived from an EMBL/GenBank/DDBJ whole genome shotgun (WGS) entry which is preliminary data.</text>
</comment>
<feature type="domain" description="NYN" evidence="2">
    <location>
        <begin position="8"/>
        <end position="154"/>
    </location>
</feature>
<evidence type="ECO:0000259" key="2">
    <source>
        <dbReference type="Pfam" id="PF01936"/>
    </source>
</evidence>
<evidence type="ECO:0000313" key="3">
    <source>
        <dbReference type="EMBL" id="KKW30605.1"/>
    </source>
</evidence>
<dbReference type="PATRIC" id="fig|1618989.3.peg.139"/>
<protein>
    <recommendedName>
        <fullName evidence="2">NYN domain-containing protein</fullName>
    </recommendedName>
</protein>
<dbReference type="EMBL" id="LCRD01000007">
    <property type="protein sequence ID" value="KKW30605.1"/>
    <property type="molecule type" value="Genomic_DNA"/>
</dbReference>
<name>A0A0G1XI87_9BACT</name>
<evidence type="ECO:0000313" key="4">
    <source>
        <dbReference type="Proteomes" id="UP000034846"/>
    </source>
</evidence>
<dbReference type="Proteomes" id="UP000034846">
    <property type="component" value="Unassembled WGS sequence"/>
</dbReference>
<dbReference type="PANTHER" id="PTHR35458">
    <property type="entry name" value="SLR0755 PROTEIN"/>
    <property type="match status" value="1"/>
</dbReference>
<reference evidence="3 4" key="1">
    <citation type="journal article" date="2015" name="Nature">
        <title>rRNA introns, odd ribosomes, and small enigmatic genomes across a large radiation of phyla.</title>
        <authorList>
            <person name="Brown C.T."/>
            <person name="Hug L.A."/>
            <person name="Thomas B.C."/>
            <person name="Sharon I."/>
            <person name="Castelle C.J."/>
            <person name="Singh A."/>
            <person name="Wilkins M.J."/>
            <person name="Williams K.H."/>
            <person name="Banfield J.F."/>
        </authorList>
    </citation>
    <scope>NUCLEOTIDE SEQUENCE [LARGE SCALE GENOMIC DNA]</scope>
</reference>
<dbReference type="InterPro" id="IPR047140">
    <property type="entry name" value="LabA"/>
</dbReference>
<dbReference type="InterPro" id="IPR021139">
    <property type="entry name" value="NYN"/>
</dbReference>
<gene>
    <name evidence="3" type="ORF">UY72_C0007G0002</name>
</gene>
<accession>A0A0G1XI87</accession>
<feature type="region of interest" description="Disordered" evidence="1">
    <location>
        <begin position="192"/>
        <end position="236"/>
    </location>
</feature>
<dbReference type="Gene3D" id="3.40.50.1010">
    <property type="entry name" value="5'-nuclease"/>
    <property type="match status" value="1"/>
</dbReference>
<dbReference type="Pfam" id="PF01936">
    <property type="entry name" value="NYN"/>
    <property type="match status" value="1"/>
</dbReference>
<dbReference type="PANTHER" id="PTHR35458:SF8">
    <property type="entry name" value="SLR0650 PROTEIN"/>
    <property type="match status" value="1"/>
</dbReference>
<sequence length="236" mass="26474">MFDVSSRRVGVFIDVQNMYYSARNIYGSKVNFSNIVKAAVGNQKLVRAIAYTISTKSGEELPFFEALHKMGMEVNTKELLEYESGHKKGDWDVGIAIDVVRMLDMIDVVVLVSGDGDYCALAEYVKNRGRLFHAVSFRESTSSKLVDIADIYTNLSADQSQFLIRDPGYRAPKFRTSSSTDTFDDVIAEQVQNAAMPKDDKPLSFTEEPSAITKTEPKKNVRRGRPRKNPVPNVNE</sequence>
<dbReference type="GO" id="GO:0004540">
    <property type="term" value="F:RNA nuclease activity"/>
    <property type="evidence" value="ECO:0007669"/>
    <property type="project" value="InterPro"/>
</dbReference>
<dbReference type="AlphaFoldDB" id="A0A0G1XI87"/>
<evidence type="ECO:0000256" key="1">
    <source>
        <dbReference type="SAM" id="MobiDB-lite"/>
    </source>
</evidence>